<accession>A0A9W6ZEL7</accession>
<evidence type="ECO:0000313" key="3">
    <source>
        <dbReference type="Proteomes" id="UP001165160"/>
    </source>
</evidence>
<dbReference type="EMBL" id="BRXX01000590">
    <property type="protein sequence ID" value="GMH49119.1"/>
    <property type="molecule type" value="Genomic_DNA"/>
</dbReference>
<gene>
    <name evidence="2" type="ORF">TrVE_jg11112</name>
</gene>
<organism evidence="2 3">
    <name type="scientific">Triparma verrucosa</name>
    <dbReference type="NCBI Taxonomy" id="1606542"/>
    <lineage>
        <taxon>Eukaryota</taxon>
        <taxon>Sar</taxon>
        <taxon>Stramenopiles</taxon>
        <taxon>Ochrophyta</taxon>
        <taxon>Bolidophyceae</taxon>
        <taxon>Parmales</taxon>
        <taxon>Triparmaceae</taxon>
        <taxon>Triparma</taxon>
    </lineage>
</organism>
<comment type="caution">
    <text evidence="2">The sequence shown here is derived from an EMBL/GenBank/DDBJ whole genome shotgun (WGS) entry which is preliminary data.</text>
</comment>
<dbReference type="Proteomes" id="UP001165160">
    <property type="component" value="Unassembled WGS sequence"/>
</dbReference>
<keyword evidence="1" id="KW-0812">Transmembrane</keyword>
<feature type="transmembrane region" description="Helical" evidence="1">
    <location>
        <begin position="40"/>
        <end position="59"/>
    </location>
</feature>
<proteinExistence type="predicted"/>
<feature type="transmembrane region" description="Helical" evidence="1">
    <location>
        <begin position="71"/>
        <end position="90"/>
    </location>
</feature>
<sequence>MLQSDTKSVSLLSTAGSAGSERELTLSNIHGSSSEQFSKLTFVIIALVVPVITVILALVPSDITSEKDFYSNASTGVVTVFWVMICVTAVKTHFFLMKLQHVWGLEFLADVLRTDNILIQWEGGASDKSRWKGTFSDYLSLIFYLCCSIELLTEGKTTEAIALSLQMCFTMRNSFESLLQRPSRQVQHLWNPSSPVLIVQEDLLSSVVSEMNIILGSLGPTLFMVYLFPKPFKMVQGILVL</sequence>
<dbReference type="AlphaFoldDB" id="A0A9W6ZEL7"/>
<name>A0A9W6ZEL7_9STRA</name>
<evidence type="ECO:0000256" key="1">
    <source>
        <dbReference type="SAM" id="Phobius"/>
    </source>
</evidence>
<keyword evidence="3" id="KW-1185">Reference proteome</keyword>
<reference evidence="3" key="1">
    <citation type="journal article" date="2023" name="Commun. Biol.">
        <title>Genome analysis of Parmales, the sister group of diatoms, reveals the evolutionary specialization of diatoms from phago-mixotrophs to photoautotrophs.</title>
        <authorList>
            <person name="Ban H."/>
            <person name="Sato S."/>
            <person name="Yoshikawa S."/>
            <person name="Yamada K."/>
            <person name="Nakamura Y."/>
            <person name="Ichinomiya M."/>
            <person name="Sato N."/>
            <person name="Blanc-Mathieu R."/>
            <person name="Endo H."/>
            <person name="Kuwata A."/>
            <person name="Ogata H."/>
        </authorList>
    </citation>
    <scope>NUCLEOTIDE SEQUENCE [LARGE SCALE GENOMIC DNA]</scope>
    <source>
        <strain evidence="3">NIES 3699</strain>
    </source>
</reference>
<evidence type="ECO:0000313" key="2">
    <source>
        <dbReference type="EMBL" id="GMH49119.1"/>
    </source>
</evidence>
<keyword evidence="1" id="KW-0472">Membrane</keyword>
<protein>
    <submittedName>
        <fullName evidence="2">Uncharacterized protein</fullName>
    </submittedName>
</protein>
<keyword evidence="1" id="KW-1133">Transmembrane helix</keyword>